<dbReference type="SUPFAM" id="SSF54995">
    <property type="entry name" value="Ribosomal protein S6"/>
    <property type="match status" value="1"/>
</dbReference>
<protein>
    <recommendedName>
        <fullName evidence="2 3">Small ribosomal subunit protein bS6</fullName>
    </recommendedName>
</protein>
<dbReference type="GO" id="GO:0006412">
    <property type="term" value="P:translation"/>
    <property type="evidence" value="ECO:0007669"/>
    <property type="project" value="UniProtKB-UniRule"/>
</dbReference>
<dbReference type="InterPro" id="IPR000529">
    <property type="entry name" value="Ribosomal_bS6"/>
</dbReference>
<evidence type="ECO:0000256" key="1">
    <source>
        <dbReference type="ARBA" id="ARBA00009512"/>
    </source>
</evidence>
<dbReference type="Gene3D" id="3.30.70.60">
    <property type="match status" value="1"/>
</dbReference>
<evidence type="ECO:0000256" key="2">
    <source>
        <dbReference type="ARBA" id="ARBA00035294"/>
    </source>
</evidence>
<dbReference type="HAMAP" id="MF_00360">
    <property type="entry name" value="Ribosomal_bS6"/>
    <property type="match status" value="1"/>
</dbReference>
<comment type="function">
    <text evidence="3">Binds together with bS18 to 16S ribosomal RNA.</text>
</comment>
<dbReference type="InterPro" id="IPR020814">
    <property type="entry name" value="Ribosomal_S6_plastid/chlpt"/>
</dbReference>
<dbReference type="GO" id="GO:1990904">
    <property type="term" value="C:ribonucleoprotein complex"/>
    <property type="evidence" value="ECO:0007669"/>
    <property type="project" value="UniProtKB-KW"/>
</dbReference>
<dbReference type="InterPro" id="IPR014717">
    <property type="entry name" value="Transl_elong_EF1B/ribsomal_bS6"/>
</dbReference>
<keyword evidence="3" id="KW-0687">Ribonucleoprotein</keyword>
<dbReference type="EMBL" id="PETJ01000026">
    <property type="protein sequence ID" value="PIV65157.1"/>
    <property type="molecule type" value="Genomic_DNA"/>
</dbReference>
<keyword evidence="3" id="KW-0694">RNA-binding</keyword>
<organism evidence="4 5">
    <name type="scientific">Candidatus Nealsonbacteria bacterium CG01_land_8_20_14_3_00_12</name>
    <dbReference type="NCBI Taxonomy" id="1974697"/>
    <lineage>
        <taxon>Bacteria</taxon>
        <taxon>Candidatus Nealsoniibacteriota</taxon>
    </lineage>
</organism>
<dbReference type="Proteomes" id="UP000230766">
    <property type="component" value="Unassembled WGS sequence"/>
</dbReference>
<keyword evidence="3" id="KW-0699">rRNA-binding</keyword>
<name>A0A2M7EBP9_9BACT</name>
<keyword evidence="3 4" id="KW-0689">Ribosomal protein</keyword>
<dbReference type="GO" id="GO:0019843">
    <property type="term" value="F:rRNA binding"/>
    <property type="evidence" value="ECO:0007669"/>
    <property type="project" value="UniProtKB-UniRule"/>
</dbReference>
<evidence type="ECO:0000256" key="3">
    <source>
        <dbReference type="HAMAP-Rule" id="MF_00360"/>
    </source>
</evidence>
<proteinExistence type="inferred from homology"/>
<reference evidence="5" key="1">
    <citation type="submission" date="2017-09" db="EMBL/GenBank/DDBJ databases">
        <title>Depth-based differentiation of microbial function through sediment-hosted aquifers and enrichment of novel symbionts in the deep terrestrial subsurface.</title>
        <authorList>
            <person name="Probst A.J."/>
            <person name="Ladd B."/>
            <person name="Jarett J.K."/>
            <person name="Geller-Mcgrath D.E."/>
            <person name="Sieber C.M.K."/>
            <person name="Emerson J.B."/>
            <person name="Anantharaman K."/>
            <person name="Thomas B.C."/>
            <person name="Malmstrom R."/>
            <person name="Stieglmeier M."/>
            <person name="Klingl A."/>
            <person name="Woyke T."/>
            <person name="Ryan C.M."/>
            <person name="Banfield J.F."/>
        </authorList>
    </citation>
    <scope>NUCLEOTIDE SEQUENCE [LARGE SCALE GENOMIC DNA]</scope>
</reference>
<dbReference type="InterPro" id="IPR035980">
    <property type="entry name" value="Ribosomal_bS6_sf"/>
</dbReference>
<sequence length="138" mass="15646">MRLYELTYLIPPNLAEEEIKALQEKIVSQIQEIGGILNEISRTIKKSLAYSIKKNTSAFLASLSFQLPPEKLVFLHKRLKSESNILRYLILGKPAQVLPGKILAGKKVQEVTIKPKKLAKPKVELKEIEKKLEEILGE</sequence>
<dbReference type="CDD" id="cd00473">
    <property type="entry name" value="bS6"/>
    <property type="match status" value="1"/>
</dbReference>
<dbReference type="Pfam" id="PF01250">
    <property type="entry name" value="Ribosomal_S6"/>
    <property type="match status" value="1"/>
</dbReference>
<dbReference type="AlphaFoldDB" id="A0A2M7EBP9"/>
<dbReference type="NCBIfam" id="TIGR00166">
    <property type="entry name" value="S6"/>
    <property type="match status" value="1"/>
</dbReference>
<comment type="caution">
    <text evidence="4">The sequence shown here is derived from an EMBL/GenBank/DDBJ whole genome shotgun (WGS) entry which is preliminary data.</text>
</comment>
<accession>A0A2M7EBP9</accession>
<evidence type="ECO:0000313" key="5">
    <source>
        <dbReference type="Proteomes" id="UP000230766"/>
    </source>
</evidence>
<gene>
    <name evidence="3 4" type="primary">rpsF</name>
    <name evidence="4" type="ORF">COS09_01030</name>
</gene>
<dbReference type="GO" id="GO:0003735">
    <property type="term" value="F:structural constituent of ribosome"/>
    <property type="evidence" value="ECO:0007669"/>
    <property type="project" value="InterPro"/>
</dbReference>
<dbReference type="GO" id="GO:0005840">
    <property type="term" value="C:ribosome"/>
    <property type="evidence" value="ECO:0007669"/>
    <property type="project" value="UniProtKB-KW"/>
</dbReference>
<comment type="similarity">
    <text evidence="1 3">Belongs to the bacterial ribosomal protein bS6 family.</text>
</comment>
<evidence type="ECO:0000313" key="4">
    <source>
        <dbReference type="EMBL" id="PIV65157.1"/>
    </source>
</evidence>